<evidence type="ECO:0000313" key="2">
    <source>
        <dbReference type="EMBL" id="BAN04475.1"/>
    </source>
</evidence>
<feature type="chain" id="PRO_5038800175" evidence="1">
    <location>
        <begin position="22"/>
        <end position="270"/>
    </location>
</feature>
<keyword evidence="3" id="KW-1185">Reference proteome</keyword>
<dbReference type="KEGG" id="aym:YM304_41610"/>
<accession>A0A6C7EHM7</accession>
<dbReference type="AlphaFoldDB" id="A0A6C7EHM7"/>
<feature type="signal peptide" evidence="1">
    <location>
        <begin position="1"/>
        <end position="21"/>
    </location>
</feature>
<proteinExistence type="predicted"/>
<organism evidence="2 3">
    <name type="scientific">Ilumatobacter coccineus (strain NBRC 103263 / KCTC 29153 / YM16-304)</name>
    <dbReference type="NCBI Taxonomy" id="1313172"/>
    <lineage>
        <taxon>Bacteria</taxon>
        <taxon>Bacillati</taxon>
        <taxon>Actinomycetota</taxon>
        <taxon>Acidimicrobiia</taxon>
        <taxon>Acidimicrobiales</taxon>
        <taxon>Ilumatobacteraceae</taxon>
        <taxon>Ilumatobacter</taxon>
    </lineage>
</organism>
<evidence type="ECO:0000313" key="3">
    <source>
        <dbReference type="Proteomes" id="UP000011863"/>
    </source>
</evidence>
<protein>
    <submittedName>
        <fullName evidence="2">Uncharacterized protein</fullName>
    </submittedName>
</protein>
<dbReference type="RefSeq" id="WP_015443722.1">
    <property type="nucleotide sequence ID" value="NC_020520.1"/>
</dbReference>
<dbReference type="PROSITE" id="PS51257">
    <property type="entry name" value="PROKAR_LIPOPROTEIN"/>
    <property type="match status" value="1"/>
</dbReference>
<sequence length="270" mass="27546">MTPRNRTLAATTAIIALTATACGDSSSSQEAALERLIENESGQEIDLDLDGDGGFSLQSEDGGFSINVDDDGNVVFDSDEGSGTFDIDGDTGGTLEFEGDDGSGSVQVGEDGSFVVTDEDGEVVTGQADGDGGFTVTGEDGETMVTDIDEDSGSVVISSDDGSTFESGPGIPDQWPSDIPQPVGLSDATGTFMGDATSMNVVVAGTPEGDPIAYLDDYVAQLVAAGFSETATYTSDQAVTYTHERDGIMVASSYSDLGVTGQIVVTIGQS</sequence>
<evidence type="ECO:0000256" key="1">
    <source>
        <dbReference type="SAM" id="SignalP"/>
    </source>
</evidence>
<keyword evidence="1" id="KW-0732">Signal</keyword>
<dbReference type="EMBL" id="AP012057">
    <property type="protein sequence ID" value="BAN04475.1"/>
    <property type="molecule type" value="Genomic_DNA"/>
</dbReference>
<dbReference type="OrthoDB" id="5126245at2"/>
<dbReference type="Proteomes" id="UP000011863">
    <property type="component" value="Chromosome"/>
</dbReference>
<gene>
    <name evidence="2" type="ORF">YM304_41610</name>
</gene>
<name>A0A6C7EHM7_ILUCY</name>
<reference evidence="2 3" key="1">
    <citation type="journal article" date="2013" name="Int. J. Syst. Evol. Microbiol.">
        <title>Ilumatobacter nonamiense sp. nov. and Ilumatobacter coccineum sp. nov., isolated from seashore sand.</title>
        <authorList>
            <person name="Matsumoto A."/>
            <person name="Kasai H."/>
            <person name="Matsuo Y."/>
            <person name="Shizuri Y."/>
            <person name="Ichikawa N."/>
            <person name="Fujita N."/>
            <person name="Omura S."/>
            <person name="Takahashi Y."/>
        </authorList>
    </citation>
    <scope>NUCLEOTIDE SEQUENCE [LARGE SCALE GENOMIC DNA]</scope>
    <source>
        <strain evidence="3">NBRC 103263 / KCTC 29153 / YM16-304</strain>
    </source>
</reference>